<evidence type="ECO:0000313" key="2">
    <source>
        <dbReference type="EMBL" id="ATQ69389.1"/>
    </source>
</evidence>
<dbReference type="Proteomes" id="UP000230709">
    <property type="component" value="Chromosome"/>
</dbReference>
<dbReference type="EMBL" id="CP023737">
    <property type="protein sequence ID" value="ATQ69389.1"/>
    <property type="molecule type" value="Genomic_DNA"/>
</dbReference>
<name>A0A2D2D3F0_METT3</name>
<dbReference type="Pfam" id="PF08808">
    <property type="entry name" value="RES"/>
    <property type="match status" value="1"/>
</dbReference>
<organism evidence="2 3">
    <name type="scientific">Methylosinus trichosporium (strain ATCC 35070 / NCIMB 11131 / UNIQEM 75 / OB3b)</name>
    <dbReference type="NCBI Taxonomy" id="595536"/>
    <lineage>
        <taxon>Bacteria</taxon>
        <taxon>Pseudomonadati</taxon>
        <taxon>Pseudomonadota</taxon>
        <taxon>Alphaproteobacteria</taxon>
        <taxon>Hyphomicrobiales</taxon>
        <taxon>Methylocystaceae</taxon>
        <taxon>Methylosinus</taxon>
    </lineage>
</organism>
<reference evidence="3" key="1">
    <citation type="submission" date="2017-10" db="EMBL/GenBank/DDBJ databases">
        <title>Completed PacBio SMRT sequence of Methylosinus trichosporium OB3b reveals presence of a third large plasmid.</title>
        <authorList>
            <person name="Charles T.C."/>
            <person name="Lynch M.D.J."/>
            <person name="Heil J.R."/>
            <person name="Cheng J."/>
        </authorList>
    </citation>
    <scope>NUCLEOTIDE SEQUENCE [LARGE SCALE GENOMIC DNA]</scope>
    <source>
        <strain evidence="3">OB3b</strain>
    </source>
</reference>
<sequence>MAADIRKARDLQILDAVDALPREPFDGRVWRVAPTGRDPALGGPSLSRWCNGAFDVLYTSLERDGAVAEVHALLSLQPVFPSKPVWLCFELAVRATKTLRIADLSALQTLGVEIADYRRRSYEQTQDIADAAFFLGFDGLMAPSARRPCASLVLFTSRLDPADVEVVSEGGDPIDWSDWKSRSPVAGA</sequence>
<accession>A0A2D2D3F0</accession>
<dbReference type="InterPro" id="IPR014914">
    <property type="entry name" value="RES_dom"/>
</dbReference>
<dbReference type="AlphaFoldDB" id="A0A2D2D3F0"/>
<evidence type="ECO:0000259" key="1">
    <source>
        <dbReference type="SMART" id="SM00953"/>
    </source>
</evidence>
<dbReference type="SMART" id="SM00953">
    <property type="entry name" value="RES"/>
    <property type="match status" value="1"/>
</dbReference>
<keyword evidence="3" id="KW-1185">Reference proteome</keyword>
<feature type="domain" description="RES" evidence="1">
    <location>
        <begin position="39"/>
        <end position="168"/>
    </location>
</feature>
<gene>
    <name evidence="2" type="ORF">CQW49_16990</name>
</gene>
<proteinExistence type="predicted"/>
<evidence type="ECO:0000313" key="3">
    <source>
        <dbReference type="Proteomes" id="UP000230709"/>
    </source>
</evidence>
<protein>
    <submittedName>
        <fullName evidence="2">RES domain-containing protein</fullName>
    </submittedName>
</protein>
<dbReference type="RefSeq" id="WP_003608527.1">
    <property type="nucleotide sequence ID" value="NZ_ADVE02000001.1"/>
</dbReference>
<dbReference type="KEGG" id="mtw:CQW49_16990"/>